<feature type="transmembrane region" description="Helical" evidence="1">
    <location>
        <begin position="56"/>
        <end position="78"/>
    </location>
</feature>
<dbReference type="RefSeq" id="WP_119819187.1">
    <property type="nucleotide sequence ID" value="NZ_CP025066.1"/>
</dbReference>
<dbReference type="GeneID" id="37878614"/>
<keyword evidence="1" id="KW-0472">Membrane</keyword>
<feature type="transmembrane region" description="Helical" evidence="1">
    <location>
        <begin position="94"/>
        <end position="113"/>
    </location>
</feature>
<gene>
    <name evidence="2" type="ORF">AArcSl_2260</name>
</gene>
<dbReference type="AlphaFoldDB" id="A0A343TLB2"/>
<evidence type="ECO:0000256" key="1">
    <source>
        <dbReference type="SAM" id="Phobius"/>
    </source>
</evidence>
<feature type="transmembrane region" description="Helical" evidence="1">
    <location>
        <begin position="17"/>
        <end position="36"/>
    </location>
</feature>
<accession>A0A343TLB2</accession>
<evidence type="ECO:0000313" key="2">
    <source>
        <dbReference type="EMBL" id="AUX09884.1"/>
    </source>
</evidence>
<organism evidence="2 3">
    <name type="scientific">Halalkaliarchaeum desulfuricum</name>
    <dbReference type="NCBI Taxonomy" id="2055893"/>
    <lineage>
        <taxon>Archaea</taxon>
        <taxon>Methanobacteriati</taxon>
        <taxon>Methanobacteriota</taxon>
        <taxon>Stenosarchaea group</taxon>
        <taxon>Halobacteria</taxon>
        <taxon>Halobacteriales</taxon>
        <taxon>Haloferacaceae</taxon>
        <taxon>Halalkaliarchaeum</taxon>
    </lineage>
</organism>
<keyword evidence="3" id="KW-1185">Reference proteome</keyword>
<name>A0A343TLB2_9EURY</name>
<reference evidence="3" key="1">
    <citation type="submission" date="2017-11" db="EMBL/GenBank/DDBJ databases">
        <title>Phenotypic and genomic properties of facultatively anaerobic sulfur-reducing natronoarchaea from hypersaline soda lakes.</title>
        <authorList>
            <person name="Sorokin D.Y."/>
            <person name="Kublanov I.V."/>
            <person name="Roman P."/>
            <person name="Sinninghe Damste J.S."/>
            <person name="Golyshin P.N."/>
            <person name="Rojo D."/>
            <person name="Ciordia S."/>
            <person name="Mena M.D.C."/>
            <person name="Ferrer M."/>
            <person name="Messina E."/>
            <person name="Smedile F."/>
            <person name="La Spada G."/>
            <person name="La Cono V."/>
            <person name="Yakimov M.M."/>
        </authorList>
    </citation>
    <scope>NUCLEOTIDE SEQUENCE [LARGE SCALE GENOMIC DNA]</scope>
    <source>
        <strain evidence="3">AArc-Sl</strain>
    </source>
</reference>
<sequence length="158" mass="16520">MSTSILSKERTGRSVRAYLQLGVATLGTIVILWGLYGFTTIPSMPRGESGFAEGLAILFYGVYVLGGFVVLSVGLLIPQRDGSGIQFSAQQRKLLAYGVVAPIVTVLTIPVGATLLPPLVAPVISVLVIVVAVLIVSGPLATLVALGLMLIREDGDRT</sequence>
<keyword evidence="1" id="KW-1133">Transmembrane helix</keyword>
<feature type="transmembrane region" description="Helical" evidence="1">
    <location>
        <begin position="119"/>
        <end position="151"/>
    </location>
</feature>
<dbReference type="Proteomes" id="UP000263012">
    <property type="component" value="Chromosome"/>
</dbReference>
<dbReference type="KEGG" id="hdf:AArcSl_2260"/>
<protein>
    <submittedName>
        <fullName evidence="2">Uncharacterized protein</fullName>
    </submittedName>
</protein>
<evidence type="ECO:0000313" key="3">
    <source>
        <dbReference type="Proteomes" id="UP000263012"/>
    </source>
</evidence>
<dbReference type="EMBL" id="CP025066">
    <property type="protein sequence ID" value="AUX09884.1"/>
    <property type="molecule type" value="Genomic_DNA"/>
</dbReference>
<proteinExistence type="predicted"/>
<keyword evidence="1" id="KW-0812">Transmembrane</keyword>
<dbReference type="OrthoDB" id="346427at2157"/>